<dbReference type="Proteomes" id="UP000075882">
    <property type="component" value="Unassembled WGS sequence"/>
</dbReference>
<sequence length="115" mass="12353">MFAHHKRIVSLRVNAYISTERRRKIQEASAVMTSPKISADKTTDSNAATPKHQGQQGQSNEASADPPADGAAGGGAAVQAVVAATVQSIRERGFYGCFSWLKVFRFANLMIKQGC</sequence>
<dbReference type="AlphaFoldDB" id="A0A8W7PIT7"/>
<accession>A0A8W7PIT7</accession>
<name>A0A8W7PIT7_ANOCL</name>
<feature type="compositionally biased region" description="Polar residues" evidence="1">
    <location>
        <begin position="44"/>
        <end position="61"/>
    </location>
</feature>
<evidence type="ECO:0000313" key="2">
    <source>
        <dbReference type="EnsemblMetazoa" id="ACOM032468-PA.1"/>
    </source>
</evidence>
<evidence type="ECO:0000256" key="1">
    <source>
        <dbReference type="SAM" id="MobiDB-lite"/>
    </source>
</evidence>
<organism evidence="2">
    <name type="scientific">Anopheles coluzzii</name>
    <name type="common">African malaria mosquito</name>
    <dbReference type="NCBI Taxonomy" id="1518534"/>
    <lineage>
        <taxon>Eukaryota</taxon>
        <taxon>Metazoa</taxon>
        <taxon>Ecdysozoa</taxon>
        <taxon>Arthropoda</taxon>
        <taxon>Hexapoda</taxon>
        <taxon>Insecta</taxon>
        <taxon>Pterygota</taxon>
        <taxon>Neoptera</taxon>
        <taxon>Endopterygota</taxon>
        <taxon>Diptera</taxon>
        <taxon>Nematocera</taxon>
        <taxon>Culicoidea</taxon>
        <taxon>Culicidae</taxon>
        <taxon>Anophelinae</taxon>
        <taxon>Anopheles</taxon>
    </lineage>
</organism>
<proteinExistence type="predicted"/>
<dbReference type="EnsemblMetazoa" id="ACOM032468-RA">
    <property type="protein sequence ID" value="ACOM032468-PA.1"/>
    <property type="gene ID" value="ACOM032468"/>
</dbReference>
<feature type="region of interest" description="Disordered" evidence="1">
    <location>
        <begin position="26"/>
        <end position="73"/>
    </location>
</feature>
<protein>
    <submittedName>
        <fullName evidence="2">Uncharacterized protein</fullName>
    </submittedName>
</protein>
<reference evidence="2" key="1">
    <citation type="submission" date="2022-08" db="UniProtKB">
        <authorList>
            <consortium name="EnsemblMetazoa"/>
        </authorList>
    </citation>
    <scope>IDENTIFICATION</scope>
</reference>